<sequence length="117" mass="12963">MSTVRAVGIYKCPSHLSKDQFVQKVSLFMDNLMAAPIFKDNVLKYELLVPNEKAAVERLGIPSDQGTVVISAEWPSYEVLAKVSSDSHLIQILEGAKEDLSVHLDSSTFSVDVIRKK</sequence>
<evidence type="ECO:0000313" key="1">
    <source>
        <dbReference type="EMBL" id="KAJ7218354.1"/>
    </source>
</evidence>
<keyword evidence="2" id="KW-1185">Reference proteome</keyword>
<gene>
    <name evidence="1" type="ORF">GGX14DRAFT_390125</name>
</gene>
<reference evidence="1" key="1">
    <citation type="submission" date="2023-03" db="EMBL/GenBank/DDBJ databases">
        <title>Massive genome expansion in bonnet fungi (Mycena s.s.) driven by repeated elements and novel gene families across ecological guilds.</title>
        <authorList>
            <consortium name="Lawrence Berkeley National Laboratory"/>
            <person name="Harder C.B."/>
            <person name="Miyauchi S."/>
            <person name="Viragh M."/>
            <person name="Kuo A."/>
            <person name="Thoen E."/>
            <person name="Andreopoulos B."/>
            <person name="Lu D."/>
            <person name="Skrede I."/>
            <person name="Drula E."/>
            <person name="Henrissat B."/>
            <person name="Morin E."/>
            <person name="Kohler A."/>
            <person name="Barry K."/>
            <person name="LaButti K."/>
            <person name="Morin E."/>
            <person name="Salamov A."/>
            <person name="Lipzen A."/>
            <person name="Mereny Z."/>
            <person name="Hegedus B."/>
            <person name="Baldrian P."/>
            <person name="Stursova M."/>
            <person name="Weitz H."/>
            <person name="Taylor A."/>
            <person name="Grigoriev I.V."/>
            <person name="Nagy L.G."/>
            <person name="Martin F."/>
            <person name="Kauserud H."/>
        </authorList>
    </citation>
    <scope>NUCLEOTIDE SEQUENCE</scope>
    <source>
        <strain evidence="1">9144</strain>
    </source>
</reference>
<dbReference type="AlphaFoldDB" id="A0AAD6VS18"/>
<proteinExistence type="predicted"/>
<accession>A0AAD6VS18</accession>
<comment type="caution">
    <text evidence="1">The sequence shown here is derived from an EMBL/GenBank/DDBJ whole genome shotgun (WGS) entry which is preliminary data.</text>
</comment>
<protein>
    <recommendedName>
        <fullName evidence="3">EthD domain-containing protein</fullName>
    </recommendedName>
</protein>
<dbReference type="EMBL" id="JARJCW010000012">
    <property type="protein sequence ID" value="KAJ7218354.1"/>
    <property type="molecule type" value="Genomic_DNA"/>
</dbReference>
<evidence type="ECO:0008006" key="3">
    <source>
        <dbReference type="Google" id="ProtNLM"/>
    </source>
</evidence>
<dbReference type="Proteomes" id="UP001219525">
    <property type="component" value="Unassembled WGS sequence"/>
</dbReference>
<organism evidence="1 2">
    <name type="scientific">Mycena pura</name>
    <dbReference type="NCBI Taxonomy" id="153505"/>
    <lineage>
        <taxon>Eukaryota</taxon>
        <taxon>Fungi</taxon>
        <taxon>Dikarya</taxon>
        <taxon>Basidiomycota</taxon>
        <taxon>Agaricomycotina</taxon>
        <taxon>Agaricomycetes</taxon>
        <taxon>Agaricomycetidae</taxon>
        <taxon>Agaricales</taxon>
        <taxon>Marasmiineae</taxon>
        <taxon>Mycenaceae</taxon>
        <taxon>Mycena</taxon>
    </lineage>
</organism>
<name>A0AAD6VS18_9AGAR</name>
<evidence type="ECO:0000313" key="2">
    <source>
        <dbReference type="Proteomes" id="UP001219525"/>
    </source>
</evidence>